<proteinExistence type="inferred from homology"/>
<evidence type="ECO:0000313" key="8">
    <source>
        <dbReference type="Proteomes" id="UP001181622"/>
    </source>
</evidence>
<comment type="subcellular location">
    <subcellularLocation>
        <location evidence="6">Cytoplasm</location>
    </subcellularLocation>
</comment>
<comment type="similarity">
    <text evidence="1 6">Belongs to the SecB family.</text>
</comment>
<name>A0ABU1DLZ7_9HYPH</name>
<reference evidence="7" key="1">
    <citation type="submission" date="2020-10" db="EMBL/GenBank/DDBJ databases">
        <authorList>
            <person name="Abbas A."/>
            <person name="Razzaq R."/>
            <person name="Waqas M."/>
            <person name="Abbas N."/>
            <person name="Nielsen T.K."/>
            <person name="Hansen L.H."/>
            <person name="Hussain S."/>
            <person name="Shahid M."/>
        </authorList>
    </citation>
    <scope>NUCLEOTIDE SEQUENCE</scope>
    <source>
        <strain evidence="7">S14</strain>
    </source>
</reference>
<dbReference type="Pfam" id="PF02556">
    <property type="entry name" value="SecB"/>
    <property type="match status" value="1"/>
</dbReference>
<dbReference type="NCBIfam" id="NF004392">
    <property type="entry name" value="PRK05751.1-3"/>
    <property type="match status" value="1"/>
</dbReference>
<keyword evidence="5 6" id="KW-0143">Chaperone</keyword>
<keyword evidence="8" id="KW-1185">Reference proteome</keyword>
<evidence type="ECO:0000256" key="5">
    <source>
        <dbReference type="ARBA" id="ARBA00023186"/>
    </source>
</evidence>
<dbReference type="RefSeq" id="WP_309395008.1">
    <property type="nucleotide sequence ID" value="NZ_JADBEO010000088.1"/>
</dbReference>
<comment type="function">
    <text evidence="6">One of the proteins required for the normal export of preproteins out of the cell cytoplasm. It is a molecular chaperone that binds to a subset of precursor proteins, maintaining them in a translocation-competent state. It also specifically binds to its receptor SecA.</text>
</comment>
<gene>
    <name evidence="6 7" type="primary">secB</name>
    <name evidence="7" type="ORF">IHQ68_19865</name>
</gene>
<comment type="subunit">
    <text evidence="6">Homotetramer, a dimer of dimers. One homotetramer interacts with 1 SecA dimer.</text>
</comment>
<evidence type="ECO:0000256" key="3">
    <source>
        <dbReference type="ARBA" id="ARBA00022927"/>
    </source>
</evidence>
<dbReference type="InterPro" id="IPR035958">
    <property type="entry name" value="SecB-like_sf"/>
</dbReference>
<dbReference type="PANTHER" id="PTHR36918">
    <property type="match status" value="1"/>
</dbReference>
<keyword evidence="6" id="KW-0963">Cytoplasm</keyword>
<dbReference type="SUPFAM" id="SSF54611">
    <property type="entry name" value="SecB-like"/>
    <property type="match status" value="1"/>
</dbReference>
<sequence>MANTNGNGGSAAAENKAPAINVLAQYAKDLSFENPNAPRSLAPRQTAPQIEINVNVNARKVGDTDFEVELVIEGQAKDADSLIFRVDLTYGGGFRVVNIPEDQIHPIVMIECPRLLFPFARHIVADAVRNGGFPPLMIDPVDFAALYRARAEEAAQQGAKA</sequence>
<keyword evidence="3 6" id="KW-0653">Protein transport</keyword>
<protein>
    <recommendedName>
        <fullName evidence="6">Protein-export protein SecB</fullName>
    </recommendedName>
</protein>
<dbReference type="PRINTS" id="PR01594">
    <property type="entry name" value="SECBCHAPRONE"/>
</dbReference>
<organism evidence="7 8">
    <name type="scientific">Chelatococcus sambhunathii</name>
    <dbReference type="NCBI Taxonomy" id="363953"/>
    <lineage>
        <taxon>Bacteria</taxon>
        <taxon>Pseudomonadati</taxon>
        <taxon>Pseudomonadota</taxon>
        <taxon>Alphaproteobacteria</taxon>
        <taxon>Hyphomicrobiales</taxon>
        <taxon>Chelatococcaceae</taxon>
        <taxon>Chelatococcus</taxon>
    </lineage>
</organism>
<accession>A0ABU1DLZ7</accession>
<evidence type="ECO:0000256" key="1">
    <source>
        <dbReference type="ARBA" id="ARBA00009990"/>
    </source>
</evidence>
<dbReference type="HAMAP" id="MF_00821">
    <property type="entry name" value="SecB"/>
    <property type="match status" value="1"/>
</dbReference>
<keyword evidence="4 6" id="KW-0811">Translocation</keyword>
<dbReference type="Gene3D" id="3.10.420.10">
    <property type="entry name" value="SecB-like"/>
    <property type="match status" value="1"/>
</dbReference>
<dbReference type="InterPro" id="IPR003708">
    <property type="entry name" value="SecB"/>
</dbReference>
<evidence type="ECO:0000256" key="4">
    <source>
        <dbReference type="ARBA" id="ARBA00023010"/>
    </source>
</evidence>
<dbReference type="Proteomes" id="UP001181622">
    <property type="component" value="Unassembled WGS sequence"/>
</dbReference>
<comment type="caution">
    <text evidence="7">The sequence shown here is derived from an EMBL/GenBank/DDBJ whole genome shotgun (WGS) entry which is preliminary data.</text>
</comment>
<evidence type="ECO:0000313" key="7">
    <source>
        <dbReference type="EMBL" id="MDR4308885.1"/>
    </source>
</evidence>
<evidence type="ECO:0000256" key="6">
    <source>
        <dbReference type="HAMAP-Rule" id="MF_00821"/>
    </source>
</evidence>
<dbReference type="NCBIfam" id="TIGR00809">
    <property type="entry name" value="secB"/>
    <property type="match status" value="1"/>
</dbReference>
<dbReference type="PANTHER" id="PTHR36918:SF1">
    <property type="entry name" value="PROTEIN-EXPORT PROTEIN SECB"/>
    <property type="match status" value="1"/>
</dbReference>
<dbReference type="EMBL" id="JADBEO010000088">
    <property type="protein sequence ID" value="MDR4308885.1"/>
    <property type="molecule type" value="Genomic_DNA"/>
</dbReference>
<keyword evidence="2 6" id="KW-0813">Transport</keyword>
<evidence type="ECO:0000256" key="2">
    <source>
        <dbReference type="ARBA" id="ARBA00022448"/>
    </source>
</evidence>